<gene>
    <name evidence="2" type="primary">gb24570</name>
    <name evidence="2" type="ORF">PR202_gb24570</name>
</gene>
<organism evidence="2 3">
    <name type="scientific">Eleusine coracana subsp. coracana</name>
    <dbReference type="NCBI Taxonomy" id="191504"/>
    <lineage>
        <taxon>Eukaryota</taxon>
        <taxon>Viridiplantae</taxon>
        <taxon>Streptophyta</taxon>
        <taxon>Embryophyta</taxon>
        <taxon>Tracheophyta</taxon>
        <taxon>Spermatophyta</taxon>
        <taxon>Magnoliopsida</taxon>
        <taxon>Liliopsida</taxon>
        <taxon>Poales</taxon>
        <taxon>Poaceae</taxon>
        <taxon>PACMAD clade</taxon>
        <taxon>Chloridoideae</taxon>
        <taxon>Cynodonteae</taxon>
        <taxon>Eleusininae</taxon>
        <taxon>Eleusine</taxon>
    </lineage>
</organism>
<name>A0AAV5FLT3_ELECO</name>
<dbReference type="InterPro" id="IPR018790">
    <property type="entry name" value="DUF2358"/>
</dbReference>
<proteinExistence type="predicted"/>
<feature type="region of interest" description="Disordered" evidence="1">
    <location>
        <begin position="68"/>
        <end position="104"/>
    </location>
</feature>
<dbReference type="PANTHER" id="PTHR31094:SF2">
    <property type="entry name" value="RIKEN CDNA 2310061I04 GENE"/>
    <property type="match status" value="1"/>
</dbReference>
<protein>
    <submittedName>
        <fullName evidence="2">Uncharacterized protein</fullName>
    </submittedName>
</protein>
<accession>A0AAV5FLT3</accession>
<keyword evidence="3" id="KW-1185">Reference proteome</keyword>
<reference evidence="2" key="2">
    <citation type="submission" date="2021-12" db="EMBL/GenBank/DDBJ databases">
        <title>Resequencing data analysis of finger millet.</title>
        <authorList>
            <person name="Hatakeyama M."/>
            <person name="Aluri S."/>
            <person name="Balachadran M.T."/>
            <person name="Sivarajan S.R."/>
            <person name="Poveda L."/>
            <person name="Shimizu-Inatsugi R."/>
            <person name="Schlapbach R."/>
            <person name="Sreeman S.M."/>
            <person name="Shimizu K.K."/>
        </authorList>
    </citation>
    <scope>NUCLEOTIDE SEQUENCE</scope>
</reference>
<comment type="caution">
    <text evidence="2">The sequence shown here is derived from an EMBL/GenBank/DDBJ whole genome shotgun (WGS) entry which is preliminary data.</text>
</comment>
<feature type="compositionally biased region" description="Basic and acidic residues" evidence="1">
    <location>
        <begin position="42"/>
        <end position="54"/>
    </location>
</feature>
<feature type="compositionally biased region" description="Pro residues" evidence="1">
    <location>
        <begin position="70"/>
        <end position="87"/>
    </location>
</feature>
<dbReference type="AlphaFoldDB" id="A0AAV5FLT3"/>
<evidence type="ECO:0000313" key="2">
    <source>
        <dbReference type="EMBL" id="GJN35765.1"/>
    </source>
</evidence>
<reference evidence="2" key="1">
    <citation type="journal article" date="2018" name="DNA Res.">
        <title>Multiple hybrid de novo genome assembly of finger millet, an orphan allotetraploid crop.</title>
        <authorList>
            <person name="Hatakeyama M."/>
            <person name="Aluri S."/>
            <person name="Balachadran M.T."/>
            <person name="Sivarajan S.R."/>
            <person name="Patrignani A."/>
            <person name="Gruter S."/>
            <person name="Poveda L."/>
            <person name="Shimizu-Inatsugi R."/>
            <person name="Baeten J."/>
            <person name="Francoijs K.J."/>
            <person name="Nataraja K.N."/>
            <person name="Reddy Y.A.N."/>
            <person name="Phadnis S."/>
            <person name="Ravikumar R.L."/>
            <person name="Schlapbach R."/>
            <person name="Sreeman S.M."/>
            <person name="Shimizu K.K."/>
        </authorList>
    </citation>
    <scope>NUCLEOTIDE SEQUENCE</scope>
</reference>
<evidence type="ECO:0000256" key="1">
    <source>
        <dbReference type="SAM" id="MobiDB-lite"/>
    </source>
</evidence>
<evidence type="ECO:0000313" key="3">
    <source>
        <dbReference type="Proteomes" id="UP001054889"/>
    </source>
</evidence>
<dbReference type="PANTHER" id="PTHR31094">
    <property type="entry name" value="RIKEN CDNA 2310061I04 GENE"/>
    <property type="match status" value="1"/>
</dbReference>
<dbReference type="Proteomes" id="UP001054889">
    <property type="component" value="Unassembled WGS sequence"/>
</dbReference>
<sequence length="136" mass="15006">MGLLVQLPYLAGVRLPATAAAISRSCRSGRLTVSAAAPGGPVKEEKEKKGAGKKEKIVIRVSDPVRARRLPPPLFSVPETPSEPPPATAAERPRNNEGDNEEAKRQYYVNMGHAIRTLREELPVVFYREPSFDIYR</sequence>
<feature type="compositionally biased region" description="Basic and acidic residues" evidence="1">
    <location>
        <begin position="91"/>
        <end position="104"/>
    </location>
</feature>
<feature type="region of interest" description="Disordered" evidence="1">
    <location>
        <begin position="28"/>
        <end position="54"/>
    </location>
</feature>
<dbReference type="EMBL" id="BQKI01000088">
    <property type="protein sequence ID" value="GJN35765.1"/>
    <property type="molecule type" value="Genomic_DNA"/>
</dbReference>